<evidence type="ECO:0000313" key="2">
    <source>
        <dbReference type="WBParaSite" id="ACRNAN_scaffold110.g22257.t1"/>
    </source>
</evidence>
<name>A0A914CHU6_9BILA</name>
<sequence length="150" mass="17003">MPTSFHSFIEFNYLYQDAIQDAEGFYCGPNSTGNINNYLTFVGLAYDQASGTWKWVDGTPVDYPIRWSPGYPKDPTIYGACARFNVDVETSYMELVNDHCAGSLSQNVVELYCGNFSSTINIDNIVGNVRELVKPNDFMKPKKSWKLMKH</sequence>
<proteinExistence type="predicted"/>
<dbReference type="CDD" id="cd00037">
    <property type="entry name" value="CLECT"/>
    <property type="match status" value="1"/>
</dbReference>
<dbReference type="InterPro" id="IPR016186">
    <property type="entry name" value="C-type_lectin-like/link_sf"/>
</dbReference>
<dbReference type="WBParaSite" id="ACRNAN_scaffold110.g22257.t1">
    <property type="protein sequence ID" value="ACRNAN_scaffold110.g22257.t1"/>
    <property type="gene ID" value="ACRNAN_scaffold110.g22257"/>
</dbReference>
<dbReference type="InterPro" id="IPR016187">
    <property type="entry name" value="CTDL_fold"/>
</dbReference>
<dbReference type="SUPFAM" id="SSF56436">
    <property type="entry name" value="C-type lectin-like"/>
    <property type="match status" value="1"/>
</dbReference>
<keyword evidence="1" id="KW-1185">Reference proteome</keyword>
<accession>A0A914CHU6</accession>
<dbReference type="AlphaFoldDB" id="A0A914CHU6"/>
<evidence type="ECO:0000313" key="1">
    <source>
        <dbReference type="Proteomes" id="UP000887540"/>
    </source>
</evidence>
<organism evidence="1 2">
    <name type="scientific">Acrobeloides nanus</name>
    <dbReference type="NCBI Taxonomy" id="290746"/>
    <lineage>
        <taxon>Eukaryota</taxon>
        <taxon>Metazoa</taxon>
        <taxon>Ecdysozoa</taxon>
        <taxon>Nematoda</taxon>
        <taxon>Chromadorea</taxon>
        <taxon>Rhabditida</taxon>
        <taxon>Tylenchina</taxon>
        <taxon>Cephalobomorpha</taxon>
        <taxon>Cephaloboidea</taxon>
        <taxon>Cephalobidae</taxon>
        <taxon>Acrobeloides</taxon>
    </lineage>
</organism>
<dbReference type="Gene3D" id="3.10.100.10">
    <property type="entry name" value="Mannose-Binding Protein A, subunit A"/>
    <property type="match status" value="1"/>
</dbReference>
<protein>
    <submittedName>
        <fullName evidence="2">C-type lectin domain-containing protein</fullName>
    </submittedName>
</protein>
<reference evidence="2" key="1">
    <citation type="submission" date="2022-11" db="UniProtKB">
        <authorList>
            <consortium name="WormBaseParasite"/>
        </authorList>
    </citation>
    <scope>IDENTIFICATION</scope>
</reference>
<dbReference type="Proteomes" id="UP000887540">
    <property type="component" value="Unplaced"/>
</dbReference>